<organism evidence="1 2">
    <name type="scientific">Sorghum bicolor</name>
    <name type="common">Sorghum</name>
    <name type="synonym">Sorghum vulgare</name>
    <dbReference type="NCBI Taxonomy" id="4558"/>
    <lineage>
        <taxon>Eukaryota</taxon>
        <taxon>Viridiplantae</taxon>
        <taxon>Streptophyta</taxon>
        <taxon>Embryophyta</taxon>
        <taxon>Tracheophyta</taxon>
        <taxon>Spermatophyta</taxon>
        <taxon>Magnoliopsida</taxon>
        <taxon>Liliopsida</taxon>
        <taxon>Poales</taxon>
        <taxon>Poaceae</taxon>
        <taxon>PACMAD clade</taxon>
        <taxon>Panicoideae</taxon>
        <taxon>Andropogonodae</taxon>
        <taxon>Andropogoneae</taxon>
        <taxon>Sorghinae</taxon>
        <taxon>Sorghum</taxon>
    </lineage>
</organism>
<sequence length="110" mass="12193">MARGRRSSPGARGMWRPGVPPRSVQRIVSDAGMDTNAQIVDMGGCGSCVAGTLQSRGGTMAEDTILFRRVIIKSNGDSSSCRKKSNQIHCMFHMNSKFDMNFFYFFSYIL</sequence>
<dbReference type="InParanoid" id="A0A1W0VW75"/>
<gene>
    <name evidence="1" type="ORF">SORBI_3003G079725</name>
</gene>
<dbReference type="Proteomes" id="UP000000768">
    <property type="component" value="Chromosome 3"/>
</dbReference>
<dbReference type="EMBL" id="CM000762">
    <property type="protein sequence ID" value="OQU86370.1"/>
    <property type="molecule type" value="Genomic_DNA"/>
</dbReference>
<protein>
    <submittedName>
        <fullName evidence="1">Uncharacterized protein</fullName>
    </submittedName>
</protein>
<evidence type="ECO:0000313" key="2">
    <source>
        <dbReference type="Proteomes" id="UP000000768"/>
    </source>
</evidence>
<reference evidence="2" key="2">
    <citation type="journal article" date="2018" name="Plant J.">
        <title>The Sorghum bicolor reference genome: improved assembly, gene annotations, a transcriptome atlas, and signatures of genome organization.</title>
        <authorList>
            <person name="McCormick R.F."/>
            <person name="Truong S.K."/>
            <person name="Sreedasyam A."/>
            <person name="Jenkins J."/>
            <person name="Shu S."/>
            <person name="Sims D."/>
            <person name="Kennedy M."/>
            <person name="Amirebrahimi M."/>
            <person name="Weers B.D."/>
            <person name="McKinley B."/>
            <person name="Mattison A."/>
            <person name="Morishige D.T."/>
            <person name="Grimwood J."/>
            <person name="Schmutz J."/>
            <person name="Mullet J.E."/>
        </authorList>
    </citation>
    <scope>NUCLEOTIDE SEQUENCE [LARGE SCALE GENOMIC DNA]</scope>
    <source>
        <strain evidence="2">cv. BTx623</strain>
    </source>
</reference>
<evidence type="ECO:0000313" key="1">
    <source>
        <dbReference type="EMBL" id="OQU86370.1"/>
    </source>
</evidence>
<accession>A0A1W0VW75</accession>
<keyword evidence="2" id="KW-1185">Reference proteome</keyword>
<proteinExistence type="predicted"/>
<reference evidence="1 2" key="1">
    <citation type="journal article" date="2009" name="Nature">
        <title>The Sorghum bicolor genome and the diversification of grasses.</title>
        <authorList>
            <person name="Paterson A.H."/>
            <person name="Bowers J.E."/>
            <person name="Bruggmann R."/>
            <person name="Dubchak I."/>
            <person name="Grimwood J."/>
            <person name="Gundlach H."/>
            <person name="Haberer G."/>
            <person name="Hellsten U."/>
            <person name="Mitros T."/>
            <person name="Poliakov A."/>
            <person name="Schmutz J."/>
            <person name="Spannagl M."/>
            <person name="Tang H."/>
            <person name="Wang X."/>
            <person name="Wicker T."/>
            <person name="Bharti A.K."/>
            <person name="Chapman J."/>
            <person name="Feltus F.A."/>
            <person name="Gowik U."/>
            <person name="Grigoriev I.V."/>
            <person name="Lyons E."/>
            <person name="Maher C.A."/>
            <person name="Martis M."/>
            <person name="Narechania A."/>
            <person name="Otillar R.P."/>
            <person name="Penning B.W."/>
            <person name="Salamov A.A."/>
            <person name="Wang Y."/>
            <person name="Zhang L."/>
            <person name="Carpita N.C."/>
            <person name="Freeling M."/>
            <person name="Gingle A.R."/>
            <person name="Hash C.T."/>
            <person name="Keller B."/>
            <person name="Klein P."/>
            <person name="Kresovich S."/>
            <person name="McCann M.C."/>
            <person name="Ming R."/>
            <person name="Peterson D.G."/>
            <person name="Mehboob-ur-Rahman"/>
            <person name="Ware D."/>
            <person name="Westhoff P."/>
            <person name="Mayer K.F."/>
            <person name="Messing J."/>
            <person name="Rokhsar D.S."/>
        </authorList>
    </citation>
    <scope>NUCLEOTIDE SEQUENCE [LARGE SCALE GENOMIC DNA]</scope>
    <source>
        <strain evidence="2">cv. BTx623</strain>
    </source>
</reference>
<dbReference type="Gramene" id="OQU86370">
    <property type="protein sequence ID" value="OQU86370"/>
    <property type="gene ID" value="SORBI_3003G079725"/>
</dbReference>
<dbReference type="AlphaFoldDB" id="A0A1W0VW75"/>
<name>A0A1W0VW75_SORBI</name>